<dbReference type="InterPro" id="IPR011894">
    <property type="entry name" value="PorC_KorC"/>
</dbReference>
<feature type="domain" description="Pyruvate/ketoisovalerate oxidoreductase catalytic" evidence="2">
    <location>
        <begin position="20"/>
        <end position="181"/>
    </location>
</feature>
<dbReference type="GO" id="GO:0016625">
    <property type="term" value="F:oxidoreductase activity, acting on the aldehyde or oxo group of donors, iron-sulfur protein as acceptor"/>
    <property type="evidence" value="ECO:0007669"/>
    <property type="project" value="InterPro"/>
</dbReference>
<reference evidence="3" key="1">
    <citation type="submission" date="2020-01" db="EMBL/GenBank/DDBJ databases">
        <authorList>
            <person name="Meier V. D."/>
            <person name="Meier V D."/>
        </authorList>
    </citation>
    <scope>NUCLEOTIDE SEQUENCE</scope>
    <source>
        <strain evidence="3">HLG_WM_MAG_01</strain>
    </source>
</reference>
<dbReference type="InterPro" id="IPR002869">
    <property type="entry name" value="Pyrv_flavodox_OxRed_cen"/>
</dbReference>
<dbReference type="SUPFAM" id="SSF53323">
    <property type="entry name" value="Pyruvate-ferredoxin oxidoreductase, PFOR, domain III"/>
    <property type="match status" value="1"/>
</dbReference>
<dbReference type="AlphaFoldDB" id="A0A6S6SXR4"/>
<accession>A0A6S6SXR4</accession>
<dbReference type="PANTHER" id="PTHR43366">
    <property type="entry name" value="PYRUVATE SYNTHASE SUBUNIT PORC"/>
    <property type="match status" value="1"/>
</dbReference>
<keyword evidence="1" id="KW-0560">Oxidoreductase</keyword>
<organism evidence="3">
    <name type="scientific">uncultured Sulfurovum sp</name>
    <dbReference type="NCBI Taxonomy" id="269237"/>
    <lineage>
        <taxon>Bacteria</taxon>
        <taxon>Pseudomonadati</taxon>
        <taxon>Campylobacterota</taxon>
        <taxon>Epsilonproteobacteria</taxon>
        <taxon>Campylobacterales</taxon>
        <taxon>Sulfurovaceae</taxon>
        <taxon>Sulfurovum</taxon>
        <taxon>environmental samples</taxon>
    </lineage>
</organism>
<sequence>MATDYTLGKKRYNIRISGLGGQGVVTTAHILGASMDNAGKYASLVPFFGSEKRMAPVEAYVRASVDPIYEVGEVVYPDIIMIYHSQVVTHGKSYTMPFYTGLKPNSLIIINTDRDVLEEEDLKVLRDLNAKVVQFDATALALKIAGTELATNMAMMGMVLGLTQLVNEDNIEAAVKERFLGSSFVASGGTAALDSAIEKKFKKKEELLAKNMEVINATFEMANSVDMSTDDLVVQFDI</sequence>
<dbReference type="PANTHER" id="PTHR43366:SF1">
    <property type="entry name" value="PYRUVATE SYNTHASE SUBUNIT PORC"/>
    <property type="match status" value="1"/>
</dbReference>
<dbReference type="InterPro" id="IPR051626">
    <property type="entry name" value="Oxidoreductase_gamma_subunit"/>
</dbReference>
<dbReference type="Pfam" id="PF01558">
    <property type="entry name" value="POR"/>
    <property type="match status" value="1"/>
</dbReference>
<protein>
    <submittedName>
        <fullName evidence="3">Ferredoxin oxidoreductase gamma subunit</fullName>
    </submittedName>
</protein>
<gene>
    <name evidence="3" type="ORF">HELGO_WM222</name>
</gene>
<proteinExistence type="predicted"/>
<evidence type="ECO:0000259" key="2">
    <source>
        <dbReference type="Pfam" id="PF01558"/>
    </source>
</evidence>
<evidence type="ECO:0000256" key="1">
    <source>
        <dbReference type="ARBA" id="ARBA00023002"/>
    </source>
</evidence>
<dbReference type="EMBL" id="CACVAS010000058">
    <property type="protein sequence ID" value="CAA6811891.1"/>
    <property type="molecule type" value="Genomic_DNA"/>
</dbReference>
<dbReference type="NCBIfam" id="TIGR02175">
    <property type="entry name" value="PorC_KorC"/>
    <property type="match status" value="1"/>
</dbReference>
<dbReference type="Gene3D" id="3.40.920.10">
    <property type="entry name" value="Pyruvate-ferredoxin oxidoreductase, PFOR, domain III"/>
    <property type="match status" value="1"/>
</dbReference>
<dbReference type="InterPro" id="IPR019752">
    <property type="entry name" value="Pyrv/ketoisovalerate_OxRed_cat"/>
</dbReference>
<evidence type="ECO:0000313" key="3">
    <source>
        <dbReference type="EMBL" id="CAA6811891.1"/>
    </source>
</evidence>
<name>A0A6S6SXR4_9BACT</name>